<proteinExistence type="predicted"/>
<dbReference type="EMBL" id="CP003383">
    <property type="protein sequence ID" value="AFZ69581.1"/>
    <property type="molecule type" value="Genomic_DNA"/>
</dbReference>
<dbReference type="KEGG" id="dpd:Deipe_4221"/>
<keyword evidence="1" id="KW-0614">Plasmid</keyword>
<protein>
    <submittedName>
        <fullName evidence="1">Uncharacterized protein</fullName>
    </submittedName>
</protein>
<dbReference type="HOGENOM" id="CLU_1522752_0_0_0"/>
<dbReference type="RefSeq" id="WP_015231482.1">
    <property type="nucleotide sequence ID" value="NC_019789.1"/>
</dbReference>
<dbReference type="AlphaFoldDB" id="L0A6X1"/>
<reference evidence="2" key="1">
    <citation type="submission" date="2012-03" db="EMBL/GenBank/DDBJ databases">
        <title>Complete sequence of plasmid 1 of Deinococcus peraridilitoris DSM 19664.</title>
        <authorList>
            <person name="Lucas S."/>
            <person name="Copeland A."/>
            <person name="Lapidus A."/>
            <person name="Glavina del Rio T."/>
            <person name="Dalin E."/>
            <person name="Tice H."/>
            <person name="Bruce D."/>
            <person name="Goodwin L."/>
            <person name="Pitluck S."/>
            <person name="Peters L."/>
            <person name="Mikhailova N."/>
            <person name="Lu M."/>
            <person name="Kyrpides N."/>
            <person name="Mavromatis K."/>
            <person name="Ivanova N."/>
            <person name="Brettin T."/>
            <person name="Detter J.C."/>
            <person name="Han C."/>
            <person name="Larimer F."/>
            <person name="Land M."/>
            <person name="Hauser L."/>
            <person name="Markowitz V."/>
            <person name="Cheng J.-F."/>
            <person name="Hugenholtz P."/>
            <person name="Woyke T."/>
            <person name="Wu D."/>
            <person name="Pukall R."/>
            <person name="Steenblock K."/>
            <person name="Brambilla E."/>
            <person name="Klenk H.-P."/>
            <person name="Eisen J.A."/>
        </authorList>
    </citation>
    <scope>NUCLEOTIDE SEQUENCE [LARGE SCALE GENOMIC DNA]</scope>
    <source>
        <strain evidence="2">DSM 19664 / LMG 22246 / CIP 109416 / KR-200</strain>
        <plasmid evidence="2">Plasmid pDEIPE01</plasmid>
    </source>
</reference>
<name>L0A6X1_DEIPD</name>
<sequence>MQRITRTDNDQGIPLTVTIERTGALTTSSISIESDEEKWQFEDHNTLTQTLDWIMHDARSKAEHISTQYRNAALGGWAVTFIMPVGHNGELSIYDRWLFRKLMSCCPAFQTTWNTIEHSGSMTRILRQDDHFRVQIAPEGSPAHARTFSFKADNFTSILEHIATYTSTAAVKHAAD</sequence>
<evidence type="ECO:0000313" key="1">
    <source>
        <dbReference type="EMBL" id="AFZ69581.1"/>
    </source>
</evidence>
<accession>L0A6X1</accession>
<evidence type="ECO:0000313" key="2">
    <source>
        <dbReference type="Proteomes" id="UP000010467"/>
    </source>
</evidence>
<dbReference type="PATRIC" id="fig|937777.3.peg.4251"/>
<gene>
    <name evidence="1" type="ordered locus">Deipe_4221</name>
</gene>
<organism evidence="1 2">
    <name type="scientific">Deinococcus peraridilitoris (strain DSM 19664 / LMG 22246 / CIP 109416 / KR-200)</name>
    <dbReference type="NCBI Taxonomy" id="937777"/>
    <lineage>
        <taxon>Bacteria</taxon>
        <taxon>Thermotogati</taxon>
        <taxon>Deinococcota</taxon>
        <taxon>Deinococci</taxon>
        <taxon>Deinococcales</taxon>
        <taxon>Deinococcaceae</taxon>
        <taxon>Deinococcus</taxon>
    </lineage>
</organism>
<dbReference type="Proteomes" id="UP000010467">
    <property type="component" value="Plasmid pDEIPE01"/>
</dbReference>
<geneLocation type="plasmid" evidence="1 2">
    <name>pDEIPE01</name>
</geneLocation>
<keyword evidence="2" id="KW-1185">Reference proteome</keyword>
<dbReference type="OrthoDB" id="9848193at2"/>